<dbReference type="InterPro" id="IPR000719">
    <property type="entry name" value="Prot_kinase_dom"/>
</dbReference>
<accession>A0LD02</accession>
<evidence type="ECO:0000256" key="1">
    <source>
        <dbReference type="ARBA" id="ARBA00022679"/>
    </source>
</evidence>
<name>A0LD02_MAGMM</name>
<dbReference type="PANTHER" id="PTHR43289:SF34">
    <property type="entry name" value="SERINE_THREONINE-PROTEIN KINASE YBDM-RELATED"/>
    <property type="match status" value="1"/>
</dbReference>
<dbReference type="KEGG" id="mgm:Mmc1_3359"/>
<dbReference type="Pfam" id="PF00069">
    <property type="entry name" value="Pkinase"/>
    <property type="match status" value="1"/>
</dbReference>
<evidence type="ECO:0000259" key="5">
    <source>
        <dbReference type="PROSITE" id="PS50011"/>
    </source>
</evidence>
<dbReference type="PANTHER" id="PTHR43289">
    <property type="entry name" value="MITOGEN-ACTIVATED PROTEIN KINASE KINASE KINASE 20-RELATED"/>
    <property type="match status" value="1"/>
</dbReference>
<keyword evidence="3 6" id="KW-0418">Kinase</keyword>
<sequence>MACFIPNPTPCNPTAAPVWKSVQLMLQPPLPPGFKLTRYTLDKVMATGTYAIAYLAQRTSHAVVIKEFFPKAQIYRDEAGNVTPNRGDVGYFKHNRSRFRHEAELLARLHHPGIIPLEESFDALGTSYLVMPYVAGENLHQRIRRRPLHEGELHALLVALAQGLIAVHEAGYCHLDIKPNNVLLQQDGSPVLIDFGAAWHQKELERGRADPLFTRDYSPYELFTKQHVGCHSDLYSLGALAYRLLTGHAPVCSQIRHYHLHKLGSDPQRPLHKDFAHRYSRALLDAIDTALILESTQRPGDLHHWLTHHLQPRYRGSDHPHPMLLEGDRQLYAERPDEALQAYQSAAQAGDYAAHRAIANLLKADKAHPSTIHAALLAGSMAGDAGCAVLLGALLRDHPKLAQPPEHTPIAFYQQAAKLGNRKGMYRYAHLLLKQARAKAGQPQALIKGIHWLRRAAQMGYAEAQWRLFQELQDKQLPSLPPEHPFDWLQMVAFQEWPKAALRLAGWYEAGDAPLPEVDLSQAYYWYRQAALHGALQGQLMLAQGFLQGRGVARDPKQAFYWFEVAAQQQSEQAYYHMALQLHKGHGVIRDRNRARTLFQQAAQGGYGPAQKRLGDMLARGEGGPRQVGEAIKWYMQAAAQQVEGAQQALQRLLILRLPQPPAG</sequence>
<dbReference type="Gene3D" id="1.10.510.10">
    <property type="entry name" value="Transferase(Phosphotransferase) domain 1"/>
    <property type="match status" value="1"/>
</dbReference>
<dbReference type="Gene3D" id="1.25.40.10">
    <property type="entry name" value="Tetratricopeptide repeat domain"/>
    <property type="match status" value="1"/>
</dbReference>
<protein>
    <submittedName>
        <fullName evidence="6">Serine/threonine protein kinase</fullName>
    </submittedName>
</protein>
<dbReference type="AlphaFoldDB" id="A0LD02"/>
<dbReference type="CDD" id="cd14014">
    <property type="entry name" value="STKc_PknB_like"/>
    <property type="match status" value="1"/>
</dbReference>
<dbReference type="PROSITE" id="PS50011">
    <property type="entry name" value="PROTEIN_KINASE_DOM"/>
    <property type="match status" value="1"/>
</dbReference>
<dbReference type="EMBL" id="CP000471">
    <property type="protein sequence ID" value="ABK45845.1"/>
    <property type="molecule type" value="Genomic_DNA"/>
</dbReference>
<feature type="domain" description="Protein kinase" evidence="5">
    <location>
        <begin position="39"/>
        <end position="324"/>
    </location>
</feature>
<dbReference type="SMART" id="SM00671">
    <property type="entry name" value="SEL1"/>
    <property type="match status" value="5"/>
</dbReference>
<evidence type="ECO:0000256" key="4">
    <source>
        <dbReference type="ARBA" id="ARBA00022840"/>
    </source>
</evidence>
<gene>
    <name evidence="6" type="ordered locus">Mmc1_3359</name>
</gene>
<dbReference type="eggNOG" id="COG0790">
    <property type="taxonomic scope" value="Bacteria"/>
</dbReference>
<keyword evidence="1" id="KW-0808">Transferase</keyword>
<evidence type="ECO:0000313" key="7">
    <source>
        <dbReference type="Proteomes" id="UP000002586"/>
    </source>
</evidence>
<evidence type="ECO:0000256" key="3">
    <source>
        <dbReference type="ARBA" id="ARBA00022777"/>
    </source>
</evidence>
<dbReference type="HOGENOM" id="CLU_413220_0_0_5"/>
<dbReference type="Proteomes" id="UP000002586">
    <property type="component" value="Chromosome"/>
</dbReference>
<dbReference type="SUPFAM" id="SSF56112">
    <property type="entry name" value="Protein kinase-like (PK-like)"/>
    <property type="match status" value="1"/>
</dbReference>
<dbReference type="STRING" id="156889.Mmc1_3359"/>
<dbReference type="InterPro" id="IPR006597">
    <property type="entry name" value="Sel1-like"/>
</dbReference>
<keyword evidence="2" id="KW-0547">Nucleotide-binding</keyword>
<reference evidence="7" key="1">
    <citation type="journal article" date="2009" name="Appl. Environ. Microbiol.">
        <title>Complete genome sequence of the chemolithoautotrophic marine magnetotactic coccus strain MC-1.</title>
        <authorList>
            <person name="Schubbe S."/>
            <person name="Williams T.J."/>
            <person name="Xie G."/>
            <person name="Kiss H.E."/>
            <person name="Brettin T.S."/>
            <person name="Martinez D."/>
            <person name="Ross C.A."/>
            <person name="Schuler D."/>
            <person name="Cox B.L."/>
            <person name="Nealson K.H."/>
            <person name="Bazylinski D.A."/>
        </authorList>
    </citation>
    <scope>NUCLEOTIDE SEQUENCE [LARGE SCALE GENOMIC DNA]</scope>
    <source>
        <strain evidence="7">ATCC BAA-1437 / JCM 17883 / MC-1</strain>
    </source>
</reference>
<proteinExistence type="predicted"/>
<evidence type="ECO:0000313" key="6">
    <source>
        <dbReference type="EMBL" id="ABK45845.1"/>
    </source>
</evidence>
<dbReference type="InterPro" id="IPR011009">
    <property type="entry name" value="Kinase-like_dom_sf"/>
</dbReference>
<organism evidence="6 7">
    <name type="scientific">Magnetococcus marinus (strain ATCC BAA-1437 / JCM 17883 / MC-1)</name>
    <dbReference type="NCBI Taxonomy" id="156889"/>
    <lineage>
        <taxon>Bacteria</taxon>
        <taxon>Pseudomonadati</taxon>
        <taxon>Pseudomonadota</taxon>
        <taxon>Magnetococcia</taxon>
        <taxon>Magnetococcales</taxon>
        <taxon>Magnetococcaceae</taxon>
        <taxon>Magnetococcus</taxon>
    </lineage>
</organism>
<keyword evidence="6" id="KW-0723">Serine/threonine-protein kinase</keyword>
<reference evidence="6 7" key="2">
    <citation type="journal article" date="2012" name="Int. J. Syst. Evol. Microbiol.">
        <title>Magnetococcus marinus gen. nov., sp. nov., a marine, magnetotactic bacterium that represents a novel lineage (Magnetococcaceae fam. nov.; Magnetococcales ord. nov.) at the base of the Alphaproteobacteria.</title>
        <authorList>
            <person name="Bazylinski D.A."/>
            <person name="Williams T.J."/>
            <person name="Lefevre C.T."/>
            <person name="Berg R.J."/>
            <person name="Zhang C.L."/>
            <person name="Bowser S.S."/>
            <person name="Dean A.J."/>
            <person name="Beveridge T.J."/>
        </authorList>
    </citation>
    <scope>NUCLEOTIDE SEQUENCE [LARGE SCALE GENOMIC DNA]</scope>
    <source>
        <strain evidence="7">ATCC BAA-1437 / JCM 17883 / MC-1</strain>
    </source>
</reference>
<keyword evidence="4" id="KW-0067">ATP-binding</keyword>
<dbReference type="Pfam" id="PF08238">
    <property type="entry name" value="Sel1"/>
    <property type="match status" value="6"/>
</dbReference>
<dbReference type="InterPro" id="IPR008271">
    <property type="entry name" value="Ser/Thr_kinase_AS"/>
</dbReference>
<dbReference type="SMART" id="SM00220">
    <property type="entry name" value="S_TKc"/>
    <property type="match status" value="1"/>
</dbReference>
<dbReference type="SUPFAM" id="SSF81901">
    <property type="entry name" value="HCP-like"/>
    <property type="match status" value="2"/>
</dbReference>
<dbReference type="InterPro" id="IPR011990">
    <property type="entry name" value="TPR-like_helical_dom_sf"/>
</dbReference>
<keyword evidence="7" id="KW-1185">Reference proteome</keyword>
<evidence type="ECO:0000256" key="2">
    <source>
        <dbReference type="ARBA" id="ARBA00022741"/>
    </source>
</evidence>
<dbReference type="GO" id="GO:0005524">
    <property type="term" value="F:ATP binding"/>
    <property type="evidence" value="ECO:0007669"/>
    <property type="project" value="UniProtKB-KW"/>
</dbReference>
<dbReference type="eggNOG" id="COG0515">
    <property type="taxonomic scope" value="Bacteria"/>
</dbReference>
<dbReference type="PROSITE" id="PS00108">
    <property type="entry name" value="PROTEIN_KINASE_ST"/>
    <property type="match status" value="1"/>
</dbReference>
<dbReference type="GO" id="GO:0004674">
    <property type="term" value="F:protein serine/threonine kinase activity"/>
    <property type="evidence" value="ECO:0007669"/>
    <property type="project" value="UniProtKB-KW"/>
</dbReference>